<dbReference type="EMBL" id="QJKJ01011913">
    <property type="protein sequence ID" value="RDX69925.1"/>
    <property type="molecule type" value="Genomic_DNA"/>
</dbReference>
<evidence type="ECO:0000313" key="1">
    <source>
        <dbReference type="EMBL" id="RDX69925.1"/>
    </source>
</evidence>
<gene>
    <name evidence="1" type="ORF">CR513_50889</name>
</gene>
<proteinExistence type="predicted"/>
<protein>
    <submittedName>
        <fullName evidence="1">Uncharacterized protein</fullName>
    </submittedName>
</protein>
<keyword evidence="2" id="KW-1185">Reference proteome</keyword>
<dbReference type="Proteomes" id="UP000257109">
    <property type="component" value="Unassembled WGS sequence"/>
</dbReference>
<evidence type="ECO:0000313" key="2">
    <source>
        <dbReference type="Proteomes" id="UP000257109"/>
    </source>
</evidence>
<reference evidence="1" key="1">
    <citation type="submission" date="2018-05" db="EMBL/GenBank/DDBJ databases">
        <title>Draft genome of Mucuna pruriens seed.</title>
        <authorList>
            <person name="Nnadi N.E."/>
            <person name="Vos R."/>
            <person name="Hasami M.H."/>
            <person name="Devisetty U.K."/>
            <person name="Aguiy J.C."/>
        </authorList>
    </citation>
    <scope>NUCLEOTIDE SEQUENCE [LARGE SCALE GENOMIC DNA]</scope>
    <source>
        <strain evidence="1">JCA_2017</strain>
    </source>
</reference>
<comment type="caution">
    <text evidence="1">The sequence shown here is derived from an EMBL/GenBank/DDBJ whole genome shotgun (WGS) entry which is preliminary data.</text>
</comment>
<feature type="non-terminal residue" evidence="1">
    <location>
        <position position="1"/>
    </location>
</feature>
<accession>A0A371EV32</accession>
<dbReference type="AlphaFoldDB" id="A0A371EV32"/>
<sequence length="77" mass="8886">MKFSSVINFKDVVLEHNILNGREAKFVKNEVVKSKWVAKTLVKKLKANYKMKLIKVVEDIKITYSTSTTLSQATRVR</sequence>
<dbReference type="OrthoDB" id="1436926at2759"/>
<organism evidence="1 2">
    <name type="scientific">Mucuna pruriens</name>
    <name type="common">Velvet bean</name>
    <name type="synonym">Dolichos pruriens</name>
    <dbReference type="NCBI Taxonomy" id="157652"/>
    <lineage>
        <taxon>Eukaryota</taxon>
        <taxon>Viridiplantae</taxon>
        <taxon>Streptophyta</taxon>
        <taxon>Embryophyta</taxon>
        <taxon>Tracheophyta</taxon>
        <taxon>Spermatophyta</taxon>
        <taxon>Magnoliopsida</taxon>
        <taxon>eudicotyledons</taxon>
        <taxon>Gunneridae</taxon>
        <taxon>Pentapetalae</taxon>
        <taxon>rosids</taxon>
        <taxon>fabids</taxon>
        <taxon>Fabales</taxon>
        <taxon>Fabaceae</taxon>
        <taxon>Papilionoideae</taxon>
        <taxon>50 kb inversion clade</taxon>
        <taxon>NPAAA clade</taxon>
        <taxon>indigoferoid/millettioid clade</taxon>
        <taxon>Phaseoleae</taxon>
        <taxon>Mucuna</taxon>
    </lineage>
</organism>
<name>A0A371EV32_MUCPR</name>